<accession>A0A371YVA2</accession>
<evidence type="ECO:0000256" key="1">
    <source>
        <dbReference type="SAM" id="Phobius"/>
    </source>
</evidence>
<proteinExistence type="predicted"/>
<organism evidence="3 4">
    <name type="scientific">Acinetobacter sichuanensis</name>
    <dbReference type="NCBI Taxonomy" id="2136183"/>
    <lineage>
        <taxon>Bacteria</taxon>
        <taxon>Pseudomonadati</taxon>
        <taxon>Pseudomonadota</taxon>
        <taxon>Gammaproteobacteria</taxon>
        <taxon>Moraxellales</taxon>
        <taxon>Moraxellaceae</taxon>
        <taxon>Acinetobacter</taxon>
    </lineage>
</organism>
<dbReference type="NCBIfam" id="TIGR02532">
    <property type="entry name" value="IV_pilin_GFxxxE"/>
    <property type="match status" value="1"/>
</dbReference>
<dbReference type="Proteomes" id="UP000240957">
    <property type="component" value="Unassembled WGS sequence"/>
</dbReference>
<keyword evidence="1" id="KW-0472">Membrane</keyword>
<evidence type="ECO:0000313" key="4">
    <source>
        <dbReference type="Proteomes" id="UP000240957"/>
    </source>
</evidence>
<dbReference type="Proteomes" id="UP001595455">
    <property type="component" value="Unassembled WGS sequence"/>
</dbReference>
<dbReference type="Gene3D" id="3.30.700.10">
    <property type="entry name" value="Glycoprotein, Type 4 Pilin"/>
    <property type="match status" value="1"/>
</dbReference>
<dbReference type="EMBL" id="PYIX02000002">
    <property type="protein sequence ID" value="RFC85334.1"/>
    <property type="molecule type" value="Genomic_DNA"/>
</dbReference>
<comment type="caution">
    <text evidence="3">The sequence shown here is derived from an EMBL/GenBank/DDBJ whole genome shotgun (WGS) entry which is preliminary data.</text>
</comment>
<feature type="transmembrane region" description="Helical" evidence="1">
    <location>
        <begin position="6"/>
        <end position="27"/>
    </location>
</feature>
<name>A0A371YVA2_9GAMM</name>
<evidence type="ECO:0000313" key="3">
    <source>
        <dbReference type="EMBL" id="RFC85334.1"/>
    </source>
</evidence>
<gene>
    <name evidence="2" type="ORF">ACFODO_01415</name>
    <name evidence="3" type="ORF">C9E89_002855</name>
</gene>
<evidence type="ECO:0000313" key="2">
    <source>
        <dbReference type="EMBL" id="MFC2993946.1"/>
    </source>
</evidence>
<dbReference type="InterPro" id="IPR012902">
    <property type="entry name" value="N_methyl_site"/>
</dbReference>
<sequence length="148" mass="16192">MQLMRGFTLIELMVTISVIAIIAMMAIPPFKNMLTQQDLKKNTNELIGVLNQARAKAALERKNVEVELSPSEVDLLPQNTDTTIYWMPYGKVHLTTASETKITYGLNGSVRDAGSDTTFIICSEIGGKSQIVKVSKMGTIQQAIQGAC</sequence>
<reference evidence="5" key="3">
    <citation type="journal article" date="2019" name="Int. J. Syst. Evol. Microbiol.">
        <title>The Global Catalogue of Microorganisms (GCM) 10K type strain sequencing project: providing services to taxonomists for standard genome sequencing and annotation.</title>
        <authorList>
            <consortium name="The Broad Institute Genomics Platform"/>
            <consortium name="The Broad Institute Genome Sequencing Center for Infectious Disease"/>
            <person name="Wu L."/>
            <person name="Ma J."/>
        </authorList>
    </citation>
    <scope>NUCLEOTIDE SEQUENCE [LARGE SCALE GENOMIC DNA]</scope>
    <source>
        <strain evidence="5">KCTC 62575</strain>
    </source>
</reference>
<keyword evidence="5" id="KW-1185">Reference proteome</keyword>
<dbReference type="PROSITE" id="PS00409">
    <property type="entry name" value="PROKAR_NTER_METHYL"/>
    <property type="match status" value="1"/>
</dbReference>
<dbReference type="Pfam" id="PF07963">
    <property type="entry name" value="N_methyl"/>
    <property type="match status" value="1"/>
</dbReference>
<protein>
    <submittedName>
        <fullName evidence="3">Prepilin-type N-terminal cleavage/methylation domain-containing protein</fullName>
    </submittedName>
    <submittedName>
        <fullName evidence="2">Tfp pilus assembly protein FimT/FimU</fullName>
    </submittedName>
</protein>
<reference evidence="2" key="1">
    <citation type="journal article" date="2014" name="Int. J. Syst. Evol. Microbiol.">
        <title>Complete genome of a new Firmicutes species belonging to the dominant human colonic microbiota ('Ruminococcus bicirculans') reveals two chromosomes and a selective capacity to utilize plant glucans.</title>
        <authorList>
            <consortium name="NISC Comparative Sequencing Program"/>
            <person name="Wegmann U."/>
            <person name="Louis P."/>
            <person name="Goesmann A."/>
            <person name="Henrissat B."/>
            <person name="Duncan S.H."/>
            <person name="Flint H.J."/>
        </authorList>
    </citation>
    <scope>NUCLEOTIDE SEQUENCE</scope>
    <source>
        <strain evidence="2">KCTC 62575</strain>
    </source>
</reference>
<dbReference type="SUPFAM" id="SSF54523">
    <property type="entry name" value="Pili subunits"/>
    <property type="match status" value="1"/>
</dbReference>
<dbReference type="OrthoDB" id="5587184at2"/>
<keyword evidence="1" id="KW-1133">Transmembrane helix</keyword>
<dbReference type="EMBL" id="JBHRSF010000005">
    <property type="protein sequence ID" value="MFC2993946.1"/>
    <property type="molecule type" value="Genomic_DNA"/>
</dbReference>
<dbReference type="InterPro" id="IPR045584">
    <property type="entry name" value="Pilin-like"/>
</dbReference>
<evidence type="ECO:0000313" key="5">
    <source>
        <dbReference type="Proteomes" id="UP001595455"/>
    </source>
</evidence>
<reference evidence="3 4" key="2">
    <citation type="submission" date="2018-08" db="EMBL/GenBank/DDBJ databases">
        <title>The draft genome of Acinetobacter sichuanensis strain WCHAc060041.</title>
        <authorList>
            <person name="Qin J."/>
            <person name="Feng Y."/>
            <person name="Zong Z."/>
        </authorList>
    </citation>
    <scope>NUCLEOTIDE SEQUENCE [LARGE SCALE GENOMIC DNA]</scope>
    <source>
        <strain evidence="3 4">WCHAc060041</strain>
    </source>
</reference>
<keyword evidence="1" id="KW-0812">Transmembrane</keyword>
<reference evidence="2" key="4">
    <citation type="submission" date="2024-09" db="EMBL/GenBank/DDBJ databases">
        <authorList>
            <person name="Sun Q."/>
            <person name="Mori K."/>
        </authorList>
    </citation>
    <scope>NUCLEOTIDE SEQUENCE</scope>
    <source>
        <strain evidence="2">KCTC 62575</strain>
    </source>
</reference>
<dbReference type="RefSeq" id="WP_107006928.1">
    <property type="nucleotide sequence ID" value="NZ_JBHRSF010000005.1"/>
</dbReference>
<dbReference type="AlphaFoldDB" id="A0A371YVA2"/>